<dbReference type="PANTHER" id="PTHR42681:SF1">
    <property type="entry name" value="MALONYL-COA-ACYL CARRIER PROTEIN TRANSACYLASE, MITOCHONDRIAL"/>
    <property type="match status" value="1"/>
</dbReference>
<evidence type="ECO:0000259" key="6">
    <source>
        <dbReference type="SMART" id="SM00827"/>
    </source>
</evidence>
<protein>
    <recommendedName>
        <fullName evidence="4">Malonyl CoA-acyl carrier protein transacylase</fullName>
        <ecNumber evidence="4">2.3.1.39</ecNumber>
    </recommendedName>
</protein>
<dbReference type="InterPro" id="IPR001227">
    <property type="entry name" value="Ac_transferase_dom_sf"/>
</dbReference>
<dbReference type="Pfam" id="PF00698">
    <property type="entry name" value="Acyl_transf_1"/>
    <property type="match status" value="1"/>
</dbReference>
<dbReference type="Gene3D" id="3.40.366.10">
    <property type="entry name" value="Malonyl-Coenzyme A Acyl Carrier Protein, domain 2"/>
    <property type="match status" value="1"/>
</dbReference>
<dbReference type="InterPro" id="IPR050858">
    <property type="entry name" value="Mal-CoA-ACP_Trans/PKS_FabD"/>
</dbReference>
<proteinExistence type="inferred from homology"/>
<dbReference type="STRING" id="215200.SAMN05216454_10888"/>
<name>A0A1H8IM52_9FIRM</name>
<keyword evidence="2 4" id="KW-0012">Acyltransferase</keyword>
<dbReference type="PANTHER" id="PTHR42681">
    <property type="entry name" value="MALONYL-COA-ACYL CARRIER PROTEIN TRANSACYLASE, MITOCHONDRIAL"/>
    <property type="match status" value="1"/>
</dbReference>
<dbReference type="InterPro" id="IPR024925">
    <property type="entry name" value="Malonyl_CoA-ACP_transAc"/>
</dbReference>
<dbReference type="SUPFAM" id="SSF52151">
    <property type="entry name" value="FabD/lysophospholipase-like"/>
    <property type="match status" value="1"/>
</dbReference>
<gene>
    <name evidence="7" type="ORF">SAMN05216454_10888</name>
</gene>
<organism evidence="7 8">
    <name type="scientific">Peptostreptococcus russellii</name>
    <dbReference type="NCBI Taxonomy" id="215200"/>
    <lineage>
        <taxon>Bacteria</taxon>
        <taxon>Bacillati</taxon>
        <taxon>Bacillota</taxon>
        <taxon>Clostridia</taxon>
        <taxon>Peptostreptococcales</taxon>
        <taxon>Peptostreptococcaceae</taxon>
        <taxon>Peptostreptococcus</taxon>
    </lineage>
</organism>
<dbReference type="Gene3D" id="3.30.70.250">
    <property type="entry name" value="Malonyl-CoA ACP transacylase, ACP-binding"/>
    <property type="match status" value="1"/>
</dbReference>
<dbReference type="InterPro" id="IPR016036">
    <property type="entry name" value="Malonyl_transacylase_ACP-bd"/>
</dbReference>
<dbReference type="Proteomes" id="UP000199512">
    <property type="component" value="Unassembled WGS sequence"/>
</dbReference>
<evidence type="ECO:0000256" key="4">
    <source>
        <dbReference type="PIRNR" id="PIRNR000446"/>
    </source>
</evidence>
<sequence>MTKKVALLFPGQGSQYEGIGKDIINSNLEIANIYKKLDILTDMETAQIILDAKKEDLSKTRYAQLAIFLDSVLLCDEFMNRYGEHIEVVSSTGLSLGEYSAICSSGVFDIEEGINLIKERGKIMETAASGKGGMLAVMKSDFKTVSNIILEVKKENKGVIDICNLNSPAQIVVGGEFNLLEKFKEKCLESKIKSIIDLDVEGPFHTEVLKEASVEFAKILDKIQYKKPRYKVYSNYDAKEYLEIIEFSSKLQKQMYSPVYFEKIIRNMLEDGVNDFIEIGPGRTLKSFVKKIDRKANVYNIQNIEDIENYQL</sequence>
<dbReference type="EC" id="2.3.1.39" evidence="4"/>
<evidence type="ECO:0000256" key="5">
    <source>
        <dbReference type="PIRSR" id="PIRSR000446-1"/>
    </source>
</evidence>
<dbReference type="GO" id="GO:0006633">
    <property type="term" value="P:fatty acid biosynthetic process"/>
    <property type="evidence" value="ECO:0007669"/>
    <property type="project" value="TreeGrafter"/>
</dbReference>
<keyword evidence="8" id="KW-1185">Reference proteome</keyword>
<dbReference type="OrthoDB" id="9805460at2"/>
<feature type="domain" description="Malonyl-CoA:ACP transacylase (MAT)" evidence="6">
    <location>
        <begin position="8"/>
        <end position="305"/>
    </location>
</feature>
<evidence type="ECO:0000313" key="7">
    <source>
        <dbReference type="EMBL" id="SEN70030.1"/>
    </source>
</evidence>
<feature type="active site" evidence="5">
    <location>
        <position position="205"/>
    </location>
</feature>
<dbReference type="SUPFAM" id="SSF55048">
    <property type="entry name" value="Probable ACP-binding domain of malonyl-CoA ACP transacylase"/>
    <property type="match status" value="1"/>
</dbReference>
<accession>A0A1H8IM52</accession>
<keyword evidence="1 4" id="KW-0808">Transferase</keyword>
<comment type="catalytic activity">
    <reaction evidence="3 4">
        <text>holo-[ACP] + malonyl-CoA = malonyl-[ACP] + CoA</text>
        <dbReference type="Rhea" id="RHEA:41792"/>
        <dbReference type="Rhea" id="RHEA-COMP:9623"/>
        <dbReference type="Rhea" id="RHEA-COMP:9685"/>
        <dbReference type="ChEBI" id="CHEBI:57287"/>
        <dbReference type="ChEBI" id="CHEBI:57384"/>
        <dbReference type="ChEBI" id="CHEBI:64479"/>
        <dbReference type="ChEBI" id="CHEBI:78449"/>
        <dbReference type="EC" id="2.3.1.39"/>
    </reaction>
</comment>
<dbReference type="InterPro" id="IPR016035">
    <property type="entry name" value="Acyl_Trfase/lysoPLipase"/>
</dbReference>
<dbReference type="AlphaFoldDB" id="A0A1H8IM52"/>
<reference evidence="7 8" key="1">
    <citation type="submission" date="2016-10" db="EMBL/GenBank/DDBJ databases">
        <authorList>
            <person name="de Groot N.N."/>
        </authorList>
    </citation>
    <scope>NUCLEOTIDE SEQUENCE [LARGE SCALE GENOMIC DNA]</scope>
    <source>
        <strain evidence="7 8">Calf135</strain>
    </source>
</reference>
<evidence type="ECO:0000313" key="8">
    <source>
        <dbReference type="Proteomes" id="UP000199512"/>
    </source>
</evidence>
<dbReference type="GO" id="GO:0004314">
    <property type="term" value="F:[acyl-carrier-protein] S-malonyltransferase activity"/>
    <property type="evidence" value="ECO:0007669"/>
    <property type="project" value="UniProtKB-EC"/>
</dbReference>
<evidence type="ECO:0000256" key="1">
    <source>
        <dbReference type="ARBA" id="ARBA00022679"/>
    </source>
</evidence>
<dbReference type="SMART" id="SM00827">
    <property type="entry name" value="PKS_AT"/>
    <property type="match status" value="1"/>
</dbReference>
<dbReference type="EMBL" id="FODF01000008">
    <property type="protein sequence ID" value="SEN70030.1"/>
    <property type="molecule type" value="Genomic_DNA"/>
</dbReference>
<feature type="active site" evidence="5">
    <location>
        <position position="95"/>
    </location>
</feature>
<dbReference type="InterPro" id="IPR014043">
    <property type="entry name" value="Acyl_transferase_dom"/>
</dbReference>
<dbReference type="PIRSF" id="PIRSF000446">
    <property type="entry name" value="Mct"/>
    <property type="match status" value="1"/>
</dbReference>
<comment type="similarity">
    <text evidence="4">Belongs to the fabD family.</text>
</comment>
<evidence type="ECO:0000256" key="2">
    <source>
        <dbReference type="ARBA" id="ARBA00023315"/>
    </source>
</evidence>
<evidence type="ECO:0000256" key="3">
    <source>
        <dbReference type="ARBA" id="ARBA00048462"/>
    </source>
</evidence>